<accession>A0A1Q9AE12</accession>
<evidence type="ECO:0000313" key="3">
    <source>
        <dbReference type="EMBL" id="OLP53197.1"/>
    </source>
</evidence>
<dbReference type="SMART" id="SM00052">
    <property type="entry name" value="EAL"/>
    <property type="match status" value="1"/>
</dbReference>
<dbReference type="Pfam" id="PF00563">
    <property type="entry name" value="EAL"/>
    <property type="match status" value="1"/>
</dbReference>
<name>A0A1Q9AE12_9HYPH</name>
<dbReference type="SUPFAM" id="SSF55785">
    <property type="entry name" value="PYP-like sensor domain (PAS domain)"/>
    <property type="match status" value="1"/>
</dbReference>
<dbReference type="RefSeq" id="WP_075636431.1">
    <property type="nucleotide sequence ID" value="NZ_MKIO01000040.1"/>
</dbReference>
<evidence type="ECO:0000259" key="1">
    <source>
        <dbReference type="PROSITE" id="PS50883"/>
    </source>
</evidence>
<dbReference type="Gene3D" id="3.30.70.270">
    <property type="match status" value="1"/>
</dbReference>
<dbReference type="PROSITE" id="PS50883">
    <property type="entry name" value="EAL"/>
    <property type="match status" value="1"/>
</dbReference>
<gene>
    <name evidence="3" type="ORF">BJF92_00005</name>
</gene>
<feature type="domain" description="EAL" evidence="1">
    <location>
        <begin position="428"/>
        <end position="678"/>
    </location>
</feature>
<dbReference type="NCBIfam" id="TIGR00254">
    <property type="entry name" value="GGDEF"/>
    <property type="match status" value="1"/>
</dbReference>
<evidence type="ECO:0000313" key="4">
    <source>
        <dbReference type="Proteomes" id="UP000186143"/>
    </source>
</evidence>
<dbReference type="InterPro" id="IPR035965">
    <property type="entry name" value="PAS-like_dom_sf"/>
</dbReference>
<proteinExistence type="predicted"/>
<dbReference type="STRING" id="1672749.BJF92_00005"/>
<sequence length="687" mass="76339">MPDTPQSDSACAVPGTDLVRQSAILERITAALWIYDIDHCRVIWANEAGLAVWAAESLEELRARDLGRGMASAVARRLRQYREDFCRKDARFCDLWTLYPGGRPTPLTLHLSGYRLADGRMAMLCEAQENDARTPDMRRSTDVLLHTKLMISIVDAQTDDVLYLNPAARTAFGQKADCFRERFARSGDYAQLLKNAKETGDGNGIARIHTEQGLRWHEVTVNTCLDPVTGRPALVVSETDVSDLREAEERARRAAYVDALTGLPNRLALTAIMSRMIAHAEKRGSEFGVIFIDIDQFKTVNDLLGHTSGDRLLCEIADRLRAIARRGDSIIRLGGDEFLFLAPRRSGTAQTMPVLANEILSLLSITVPFGERAMTLTPSIGVALYPEHARSEPALMQYADLAMSEAKASGRNALRLFTPSMHLAFEARETMLADLRVSMEENHFEVYYQPRVSTADLSIVGAEALLRWKHPRRGMVSPATFIPICEESGLIRGLGLFVLSSALRELNRWHKAGHRIAVSVNVSQRQLADPDFAALVEDVLAESESPGHFLELELTETMILEETAAIQANMTRIRRTGVRLSLDDFGTGYSNLARLRQVEIDCLKIDRSLIKTLPENAAVTSMIVAMARLMNVKVVAEGVETPEQVAWVRDAHCQEMQGFYFARPMPAAEFAALLSQERTRTKSNSAA</sequence>
<dbReference type="Gene3D" id="3.20.20.450">
    <property type="entry name" value="EAL domain"/>
    <property type="match status" value="1"/>
</dbReference>
<protein>
    <submittedName>
        <fullName evidence="3">Uncharacterized protein</fullName>
    </submittedName>
</protein>
<dbReference type="Proteomes" id="UP000186143">
    <property type="component" value="Unassembled WGS sequence"/>
</dbReference>
<evidence type="ECO:0000259" key="2">
    <source>
        <dbReference type="PROSITE" id="PS50887"/>
    </source>
</evidence>
<dbReference type="SUPFAM" id="SSF55073">
    <property type="entry name" value="Nucleotide cyclase"/>
    <property type="match status" value="1"/>
</dbReference>
<dbReference type="InterPro" id="IPR035919">
    <property type="entry name" value="EAL_sf"/>
</dbReference>
<dbReference type="SUPFAM" id="SSF141868">
    <property type="entry name" value="EAL domain-like"/>
    <property type="match status" value="1"/>
</dbReference>
<dbReference type="SMART" id="SM00267">
    <property type="entry name" value="GGDEF"/>
    <property type="match status" value="1"/>
</dbReference>
<feature type="domain" description="GGDEF" evidence="2">
    <location>
        <begin position="285"/>
        <end position="419"/>
    </location>
</feature>
<dbReference type="OrthoDB" id="9814202at2"/>
<dbReference type="PANTHER" id="PTHR44757:SF2">
    <property type="entry name" value="BIOFILM ARCHITECTURE MAINTENANCE PROTEIN MBAA"/>
    <property type="match status" value="1"/>
</dbReference>
<dbReference type="EMBL" id="MKIO01000040">
    <property type="protein sequence ID" value="OLP53197.1"/>
    <property type="molecule type" value="Genomic_DNA"/>
</dbReference>
<dbReference type="PANTHER" id="PTHR44757">
    <property type="entry name" value="DIGUANYLATE CYCLASE DGCP"/>
    <property type="match status" value="1"/>
</dbReference>
<dbReference type="InterPro" id="IPR001633">
    <property type="entry name" value="EAL_dom"/>
</dbReference>
<dbReference type="InterPro" id="IPR000160">
    <property type="entry name" value="GGDEF_dom"/>
</dbReference>
<dbReference type="CDD" id="cd01949">
    <property type="entry name" value="GGDEF"/>
    <property type="match status" value="1"/>
</dbReference>
<reference evidence="3 4" key="1">
    <citation type="submission" date="2016-09" db="EMBL/GenBank/DDBJ databases">
        <title>Rhizobium sp. nov., a novel species isolated from the rice rhizosphere.</title>
        <authorList>
            <person name="Zhao J."/>
            <person name="Zhang X."/>
        </authorList>
    </citation>
    <scope>NUCLEOTIDE SEQUENCE [LARGE SCALE GENOMIC DNA]</scope>
    <source>
        <strain evidence="3 4">MH17</strain>
    </source>
</reference>
<organism evidence="3 4">
    <name type="scientific">Xaviernesmea rhizosphaerae</name>
    <dbReference type="NCBI Taxonomy" id="1672749"/>
    <lineage>
        <taxon>Bacteria</taxon>
        <taxon>Pseudomonadati</taxon>
        <taxon>Pseudomonadota</taxon>
        <taxon>Alphaproteobacteria</taxon>
        <taxon>Hyphomicrobiales</taxon>
        <taxon>Rhizobiaceae</taxon>
        <taxon>Rhizobium/Agrobacterium group</taxon>
        <taxon>Xaviernesmea</taxon>
    </lineage>
</organism>
<dbReference type="InterPro" id="IPR043128">
    <property type="entry name" value="Rev_trsase/Diguanyl_cyclase"/>
</dbReference>
<dbReference type="PROSITE" id="PS50887">
    <property type="entry name" value="GGDEF"/>
    <property type="match status" value="1"/>
</dbReference>
<dbReference type="InterPro" id="IPR029787">
    <property type="entry name" value="Nucleotide_cyclase"/>
</dbReference>
<comment type="caution">
    <text evidence="3">The sequence shown here is derived from an EMBL/GenBank/DDBJ whole genome shotgun (WGS) entry which is preliminary data.</text>
</comment>
<dbReference type="CDD" id="cd01948">
    <property type="entry name" value="EAL"/>
    <property type="match status" value="1"/>
</dbReference>
<dbReference type="InterPro" id="IPR052155">
    <property type="entry name" value="Biofilm_reg_signaling"/>
</dbReference>
<dbReference type="Pfam" id="PF00990">
    <property type="entry name" value="GGDEF"/>
    <property type="match status" value="1"/>
</dbReference>
<dbReference type="AlphaFoldDB" id="A0A1Q9AE12"/>